<sequence>MSRWSRGTRWARGAAALAVPVTLALPAALVVAPALPATARADAPSGPADQAQGRAGDWRLIGAETFNRSLDDARAPWVRDDDGPGSPYNVDVYDNDGAFFETVGGPAFRQQLSTFDTYRKSFRFGARGWLTAELAARDTDKDGTPDAPPTLTTRKGVAHLDEPSHHGGVVIRSTNALPAEYRVEMTLRGLDFGGQRDGSWDYPDGRINGYSPEGCKTNFPWAAGGDFSRPECSWADVRTDSNGFYYLGIMDYGRVAPHNNVFIHTHRKVAMDSYNRYKYTSAGLRYCNPATKQYEPYPSGTGNGVNAIFMTDDRRYANQPGTEYLMHSECGLAKGGAIVSQVDLRPELLPEKSYRFAIERRGGAYTMEMSGVFAHVGQATYRYTRAFVQDGEPIWHYNQKPEEYDGRFNADWTWNGPGGTLVDRDTWPAGSAYPDHFMIGDPHMNFYEGGARVDDVRLYVPESR</sequence>
<reference evidence="3" key="1">
    <citation type="journal article" date="2019" name="Int. J. Syst. Evol. Microbiol.">
        <title>The Global Catalogue of Microorganisms (GCM) 10K type strain sequencing project: providing services to taxonomists for standard genome sequencing and annotation.</title>
        <authorList>
            <consortium name="The Broad Institute Genomics Platform"/>
            <consortium name="The Broad Institute Genome Sequencing Center for Infectious Disease"/>
            <person name="Wu L."/>
            <person name="Ma J."/>
        </authorList>
    </citation>
    <scope>NUCLEOTIDE SEQUENCE [LARGE SCALE GENOMIC DNA]</scope>
    <source>
        <strain evidence="3">KCTC 42087</strain>
    </source>
</reference>
<protein>
    <recommendedName>
        <fullName evidence="4">Mucin-5B</fullName>
    </recommendedName>
</protein>
<organism evidence="2 3">
    <name type="scientific">Actinomadura rugatobispora</name>
    <dbReference type="NCBI Taxonomy" id="1994"/>
    <lineage>
        <taxon>Bacteria</taxon>
        <taxon>Bacillati</taxon>
        <taxon>Actinomycetota</taxon>
        <taxon>Actinomycetes</taxon>
        <taxon>Streptosporangiales</taxon>
        <taxon>Thermomonosporaceae</taxon>
        <taxon>Actinomadura</taxon>
    </lineage>
</organism>
<keyword evidence="1" id="KW-0732">Signal</keyword>
<name>A0ABW0ZQK8_9ACTN</name>
<gene>
    <name evidence="2" type="ORF">ACFPZN_07855</name>
</gene>
<evidence type="ECO:0000256" key="1">
    <source>
        <dbReference type="SAM" id="SignalP"/>
    </source>
</evidence>
<evidence type="ECO:0000313" key="2">
    <source>
        <dbReference type="EMBL" id="MFC5745516.1"/>
    </source>
</evidence>
<proteinExistence type="predicted"/>
<feature type="signal peptide" evidence="1">
    <location>
        <begin position="1"/>
        <end position="39"/>
    </location>
</feature>
<evidence type="ECO:0008006" key="4">
    <source>
        <dbReference type="Google" id="ProtNLM"/>
    </source>
</evidence>
<comment type="caution">
    <text evidence="2">The sequence shown here is derived from an EMBL/GenBank/DDBJ whole genome shotgun (WGS) entry which is preliminary data.</text>
</comment>
<evidence type="ECO:0000313" key="3">
    <source>
        <dbReference type="Proteomes" id="UP001596074"/>
    </source>
</evidence>
<dbReference type="EMBL" id="JBHSON010000008">
    <property type="protein sequence ID" value="MFC5745516.1"/>
    <property type="molecule type" value="Genomic_DNA"/>
</dbReference>
<feature type="chain" id="PRO_5047421902" description="Mucin-5B" evidence="1">
    <location>
        <begin position="40"/>
        <end position="464"/>
    </location>
</feature>
<dbReference type="RefSeq" id="WP_378281139.1">
    <property type="nucleotide sequence ID" value="NZ_JBHSON010000008.1"/>
</dbReference>
<accession>A0ABW0ZQK8</accession>
<keyword evidence="3" id="KW-1185">Reference proteome</keyword>
<dbReference type="Proteomes" id="UP001596074">
    <property type="component" value="Unassembled WGS sequence"/>
</dbReference>